<evidence type="ECO:0000256" key="9">
    <source>
        <dbReference type="ARBA" id="ARBA00048317"/>
    </source>
</evidence>
<evidence type="ECO:0000256" key="6">
    <source>
        <dbReference type="ARBA" id="ARBA00023180"/>
    </source>
</evidence>
<evidence type="ECO:0000256" key="10">
    <source>
        <dbReference type="ARBA" id="ARBA00049432"/>
    </source>
</evidence>
<keyword evidence="4" id="KW-0732">Signal</keyword>
<dbReference type="WBParaSite" id="BPAG_0001167301-mRNA-1">
    <property type="protein sequence ID" value="BPAG_0001167301-mRNA-1"/>
    <property type="gene ID" value="BPAG_0001167301"/>
</dbReference>
<protein>
    <recommendedName>
        <fullName evidence="7">EGF domain-specific O-linked N-acetylglucosamine transferase</fullName>
        <ecNumber evidence="1">2.4.1.255</ecNumber>
    </recommendedName>
    <alternativeName>
        <fullName evidence="8">Extracellular O-linked N-acetylglucosamine transferase</fullName>
    </alternativeName>
</protein>
<keyword evidence="5" id="KW-0256">Endoplasmic reticulum</keyword>
<dbReference type="InterPro" id="IPR007657">
    <property type="entry name" value="Glycosyltransferase_61"/>
</dbReference>
<comment type="catalytic activity">
    <reaction evidence="10">
        <text>L-threonyl-[protein] + UDP-N-acetyl-alpha-D-glucosamine = 3-O-(N-acetyl-beta-D-glucosaminyl)-L-threonyl-[protein] + UDP + H(+)</text>
        <dbReference type="Rhea" id="RHEA:48908"/>
        <dbReference type="Rhea" id="RHEA-COMP:11060"/>
        <dbReference type="Rhea" id="RHEA-COMP:12252"/>
        <dbReference type="ChEBI" id="CHEBI:15378"/>
        <dbReference type="ChEBI" id="CHEBI:30013"/>
        <dbReference type="ChEBI" id="CHEBI:57705"/>
        <dbReference type="ChEBI" id="CHEBI:58223"/>
        <dbReference type="ChEBI" id="CHEBI:90840"/>
        <dbReference type="EC" id="2.4.1.255"/>
    </reaction>
</comment>
<proteinExistence type="predicted"/>
<keyword evidence="13" id="KW-1185">Reference proteome</keyword>
<dbReference type="EC" id="2.4.1.255" evidence="1"/>
<dbReference type="InterPro" id="IPR049625">
    <property type="entry name" value="Glyco_transf_61_cat"/>
</dbReference>
<evidence type="ECO:0000256" key="8">
    <source>
        <dbReference type="ARBA" id="ARBA00042574"/>
    </source>
</evidence>
<evidence type="ECO:0000259" key="11">
    <source>
        <dbReference type="Pfam" id="PF04577"/>
    </source>
</evidence>
<name>A0A0N4TSJ6_BRUPA</name>
<evidence type="ECO:0000313" key="12">
    <source>
        <dbReference type="EMBL" id="VDN92821.1"/>
    </source>
</evidence>
<dbReference type="GO" id="GO:0005788">
    <property type="term" value="C:endoplasmic reticulum lumen"/>
    <property type="evidence" value="ECO:0007669"/>
    <property type="project" value="TreeGrafter"/>
</dbReference>
<sequence length="149" mass="17728">MDVLKSIPGVVERQIDYNRSITFLQQLEITHNSDIFIGMHGSGLTHLLFLPDWAVIFELYNCGDTNCYWDLARLRGVKYFTWTKSDKVFPVGDGIHPQTGKLHQKFQNYRFDRDEFRRLVLMQVEYVLSHPAYVIELRKQKRKQYNEEL</sequence>
<dbReference type="GO" id="GO:0097363">
    <property type="term" value="F:protein O-acetylglucosaminyltransferase activity"/>
    <property type="evidence" value="ECO:0007669"/>
    <property type="project" value="UniProtKB-EC"/>
</dbReference>
<dbReference type="EMBL" id="UZAD01013240">
    <property type="protein sequence ID" value="VDN92821.1"/>
    <property type="molecule type" value="Genomic_DNA"/>
</dbReference>
<dbReference type="PANTHER" id="PTHR20961">
    <property type="entry name" value="GLYCOSYLTRANSFERASE"/>
    <property type="match status" value="1"/>
</dbReference>
<comment type="catalytic activity">
    <reaction evidence="9">
        <text>L-seryl-[protein] + UDP-N-acetyl-alpha-D-glucosamine = 3-O-(N-acetyl-beta-D-glucosaminyl)-L-seryl-[protein] + UDP + H(+)</text>
        <dbReference type="Rhea" id="RHEA:48904"/>
        <dbReference type="Rhea" id="RHEA-COMP:9863"/>
        <dbReference type="Rhea" id="RHEA-COMP:12251"/>
        <dbReference type="ChEBI" id="CHEBI:15378"/>
        <dbReference type="ChEBI" id="CHEBI:29999"/>
        <dbReference type="ChEBI" id="CHEBI:57705"/>
        <dbReference type="ChEBI" id="CHEBI:58223"/>
        <dbReference type="ChEBI" id="CHEBI:90838"/>
        <dbReference type="EC" id="2.4.1.255"/>
    </reaction>
</comment>
<evidence type="ECO:0000256" key="3">
    <source>
        <dbReference type="ARBA" id="ARBA00022679"/>
    </source>
</evidence>
<evidence type="ECO:0000256" key="5">
    <source>
        <dbReference type="ARBA" id="ARBA00022824"/>
    </source>
</evidence>
<feature type="domain" description="Glycosyltransferase 61 catalytic" evidence="11">
    <location>
        <begin position="4"/>
        <end position="56"/>
    </location>
</feature>
<organism evidence="14">
    <name type="scientific">Brugia pahangi</name>
    <name type="common">Filarial nematode worm</name>
    <dbReference type="NCBI Taxonomy" id="6280"/>
    <lineage>
        <taxon>Eukaryota</taxon>
        <taxon>Metazoa</taxon>
        <taxon>Ecdysozoa</taxon>
        <taxon>Nematoda</taxon>
        <taxon>Chromadorea</taxon>
        <taxon>Rhabditida</taxon>
        <taxon>Spirurina</taxon>
        <taxon>Spiruromorpha</taxon>
        <taxon>Filarioidea</taxon>
        <taxon>Onchocercidae</taxon>
        <taxon>Brugia</taxon>
    </lineage>
</organism>
<gene>
    <name evidence="12" type="ORF">BPAG_LOCUS11635</name>
</gene>
<evidence type="ECO:0000256" key="7">
    <source>
        <dbReference type="ARBA" id="ARBA00040944"/>
    </source>
</evidence>
<dbReference type="PANTHER" id="PTHR20961:SF148">
    <property type="entry name" value="EGF DOMAIN-SPECIFIC O-LINKED N-ACETYLGLUCOSAMINE TRANSFERASE"/>
    <property type="match status" value="1"/>
</dbReference>
<evidence type="ECO:0000256" key="1">
    <source>
        <dbReference type="ARBA" id="ARBA00011970"/>
    </source>
</evidence>
<reference evidence="12 13" key="2">
    <citation type="submission" date="2018-11" db="EMBL/GenBank/DDBJ databases">
        <authorList>
            <consortium name="Pathogen Informatics"/>
        </authorList>
    </citation>
    <scope>NUCLEOTIDE SEQUENCE [LARGE SCALE GENOMIC DNA]</scope>
</reference>
<reference evidence="14" key="1">
    <citation type="submission" date="2016-04" db="UniProtKB">
        <authorList>
            <consortium name="WormBaseParasite"/>
        </authorList>
    </citation>
    <scope>IDENTIFICATION</scope>
</reference>
<accession>A0A0N4TSJ6</accession>
<keyword evidence="6" id="KW-0325">Glycoprotein</keyword>
<dbReference type="Pfam" id="PF04577">
    <property type="entry name" value="Glyco_transf_61"/>
    <property type="match status" value="1"/>
</dbReference>
<evidence type="ECO:0000256" key="4">
    <source>
        <dbReference type="ARBA" id="ARBA00022729"/>
    </source>
</evidence>
<evidence type="ECO:0000313" key="14">
    <source>
        <dbReference type="WBParaSite" id="BPAG_0001167301-mRNA-1"/>
    </source>
</evidence>
<dbReference type="Proteomes" id="UP000278627">
    <property type="component" value="Unassembled WGS sequence"/>
</dbReference>
<dbReference type="AlphaFoldDB" id="A0A0N4TSJ6"/>
<dbReference type="STRING" id="6280.A0A0N4TSJ6"/>
<evidence type="ECO:0000256" key="2">
    <source>
        <dbReference type="ARBA" id="ARBA00022676"/>
    </source>
</evidence>
<keyword evidence="2" id="KW-0328">Glycosyltransferase</keyword>
<keyword evidence="3" id="KW-0808">Transferase</keyword>
<evidence type="ECO:0000313" key="13">
    <source>
        <dbReference type="Proteomes" id="UP000278627"/>
    </source>
</evidence>